<gene>
    <name evidence="2" type="ORF">niasHT_034523</name>
</gene>
<accession>A0ABD2J6W2</accession>
<feature type="compositionally biased region" description="Polar residues" evidence="1">
    <location>
        <begin position="63"/>
        <end position="81"/>
    </location>
</feature>
<evidence type="ECO:0000313" key="2">
    <source>
        <dbReference type="EMBL" id="KAL3084888.1"/>
    </source>
</evidence>
<proteinExistence type="predicted"/>
<keyword evidence="3" id="KW-1185">Reference proteome</keyword>
<comment type="caution">
    <text evidence="2">The sequence shown here is derived from an EMBL/GenBank/DDBJ whole genome shotgun (WGS) entry which is preliminary data.</text>
</comment>
<evidence type="ECO:0000313" key="3">
    <source>
        <dbReference type="Proteomes" id="UP001620626"/>
    </source>
</evidence>
<organism evidence="2 3">
    <name type="scientific">Heterodera trifolii</name>
    <dbReference type="NCBI Taxonomy" id="157864"/>
    <lineage>
        <taxon>Eukaryota</taxon>
        <taxon>Metazoa</taxon>
        <taxon>Ecdysozoa</taxon>
        <taxon>Nematoda</taxon>
        <taxon>Chromadorea</taxon>
        <taxon>Rhabditida</taxon>
        <taxon>Tylenchina</taxon>
        <taxon>Tylenchomorpha</taxon>
        <taxon>Tylenchoidea</taxon>
        <taxon>Heteroderidae</taxon>
        <taxon>Heteroderinae</taxon>
        <taxon>Heterodera</taxon>
    </lineage>
</organism>
<sequence length="145" mass="15450">MVERGGPRKRGGPRRPDGGTAARGPRYLTLNITPPPTASVGRLVNAPAQTTISGSIPRGETPAHSTPTAQNLEQPPSNTPKSRPHTVPRTNHNPEPTFPDASPTPVPAHHPPETQTQRTPLGTGPPAHPLCAQRRKSIDNQSRHP</sequence>
<name>A0ABD2J6W2_9BILA</name>
<feature type="region of interest" description="Disordered" evidence="1">
    <location>
        <begin position="1"/>
        <end position="145"/>
    </location>
</feature>
<dbReference type="EMBL" id="JBICBT010001068">
    <property type="protein sequence ID" value="KAL3084888.1"/>
    <property type="molecule type" value="Genomic_DNA"/>
</dbReference>
<dbReference type="AlphaFoldDB" id="A0ABD2J6W2"/>
<protein>
    <submittedName>
        <fullName evidence="2">Uncharacterized protein</fullName>
    </submittedName>
</protein>
<dbReference type="Proteomes" id="UP001620626">
    <property type="component" value="Unassembled WGS sequence"/>
</dbReference>
<evidence type="ECO:0000256" key="1">
    <source>
        <dbReference type="SAM" id="MobiDB-lite"/>
    </source>
</evidence>
<feature type="compositionally biased region" description="Basic and acidic residues" evidence="1">
    <location>
        <begin position="136"/>
        <end position="145"/>
    </location>
</feature>
<reference evidence="2 3" key="1">
    <citation type="submission" date="2024-10" db="EMBL/GenBank/DDBJ databases">
        <authorList>
            <person name="Kim D."/>
        </authorList>
    </citation>
    <scope>NUCLEOTIDE SEQUENCE [LARGE SCALE GENOMIC DNA]</scope>
    <source>
        <strain evidence="2">BH-2024</strain>
    </source>
</reference>